<evidence type="ECO:0000313" key="2">
    <source>
        <dbReference type="EMBL" id="DAE23771.1"/>
    </source>
</evidence>
<reference evidence="2" key="1">
    <citation type="journal article" date="2021" name="Proc. Natl. Acad. Sci. U.S.A.">
        <title>A Catalog of Tens of Thousands of Viruses from Human Metagenomes Reveals Hidden Associations with Chronic Diseases.</title>
        <authorList>
            <person name="Tisza M.J."/>
            <person name="Buck C.B."/>
        </authorList>
    </citation>
    <scope>NUCLEOTIDE SEQUENCE</scope>
    <source>
        <strain evidence="2">Ctq8k5</strain>
    </source>
</reference>
<feature type="region of interest" description="Disordered" evidence="1">
    <location>
        <begin position="1"/>
        <end position="44"/>
    </location>
</feature>
<proteinExistence type="predicted"/>
<accession>A0A8S5QY41</accession>
<protein>
    <submittedName>
        <fullName evidence="2">Uncharacterized protein</fullName>
    </submittedName>
</protein>
<evidence type="ECO:0000256" key="1">
    <source>
        <dbReference type="SAM" id="MobiDB-lite"/>
    </source>
</evidence>
<name>A0A8S5QY41_9CAUD</name>
<dbReference type="EMBL" id="BK015759">
    <property type="protein sequence ID" value="DAE23771.1"/>
    <property type="molecule type" value="Genomic_DNA"/>
</dbReference>
<organism evidence="2">
    <name type="scientific">Myoviridae sp. ctq8k5</name>
    <dbReference type="NCBI Taxonomy" id="2826701"/>
    <lineage>
        <taxon>Viruses</taxon>
        <taxon>Duplodnaviria</taxon>
        <taxon>Heunggongvirae</taxon>
        <taxon>Uroviricota</taxon>
        <taxon>Caudoviricetes</taxon>
    </lineage>
</organism>
<sequence length="44" mass="4726">MRSVPEPPSLKRARHPSSDFTGKAKPTVPPAPQGIRMMVPDISG</sequence>